<sequence length="144" mass="16259">MDNNSKRNRLYECRYVEALGGCRSIGMKVKLDVKSLQEFKQSRGLEERGRVQQMIDSEVIRLMTPYTPRDTGALINSATRLTQIGSGLVKQGGPSAPYARRWYYNKENAHFVGGKTDHWFKKAMRNGGAETILKKAQQMIGGSE</sequence>
<dbReference type="EMBL" id="BK032561">
    <property type="protein sequence ID" value="DAF47885.1"/>
    <property type="molecule type" value="Genomic_DNA"/>
</dbReference>
<proteinExistence type="predicted"/>
<name>A0A8S5SA69_9CAUD</name>
<reference evidence="1" key="1">
    <citation type="journal article" date="2021" name="Proc. Natl. Acad. Sci. U.S.A.">
        <title>A Catalog of Tens of Thousands of Viruses from Human Metagenomes Reveals Hidden Associations with Chronic Diseases.</title>
        <authorList>
            <person name="Tisza M.J."/>
            <person name="Buck C.B."/>
        </authorList>
    </citation>
    <scope>NUCLEOTIDE SEQUENCE</scope>
    <source>
        <strain evidence="1">Ct0D87</strain>
    </source>
</reference>
<accession>A0A8S5SA69</accession>
<protein>
    <submittedName>
        <fullName evidence="1">Minor capsid protein</fullName>
    </submittedName>
</protein>
<evidence type="ECO:0000313" key="1">
    <source>
        <dbReference type="EMBL" id="DAF47885.1"/>
    </source>
</evidence>
<organism evidence="1">
    <name type="scientific">Siphoviridae sp. ct0D87</name>
    <dbReference type="NCBI Taxonomy" id="2827760"/>
    <lineage>
        <taxon>Viruses</taxon>
        <taxon>Duplodnaviria</taxon>
        <taxon>Heunggongvirae</taxon>
        <taxon>Uroviricota</taxon>
        <taxon>Caudoviricetes</taxon>
    </lineage>
</organism>